<name>A0A6J4VB95_9BACT</name>
<feature type="domain" description="Inositolphosphotransferase Aur1/Ipt1" evidence="7">
    <location>
        <begin position="164"/>
        <end position="324"/>
    </location>
</feature>
<evidence type="ECO:0000256" key="3">
    <source>
        <dbReference type="ARBA" id="ARBA00022989"/>
    </source>
</evidence>
<feature type="transmembrane region" description="Helical" evidence="6">
    <location>
        <begin position="195"/>
        <end position="213"/>
    </location>
</feature>
<dbReference type="Pfam" id="PF14378">
    <property type="entry name" value="PAP2_3"/>
    <property type="match status" value="1"/>
</dbReference>
<feature type="transmembrane region" description="Helical" evidence="6">
    <location>
        <begin position="261"/>
        <end position="281"/>
    </location>
</feature>
<evidence type="ECO:0000256" key="2">
    <source>
        <dbReference type="ARBA" id="ARBA00022692"/>
    </source>
</evidence>
<feature type="transmembrane region" description="Helical" evidence="6">
    <location>
        <begin position="55"/>
        <end position="70"/>
    </location>
</feature>
<evidence type="ECO:0000256" key="6">
    <source>
        <dbReference type="SAM" id="Phobius"/>
    </source>
</evidence>
<evidence type="ECO:0000313" key="8">
    <source>
        <dbReference type="EMBL" id="CAA9572584.1"/>
    </source>
</evidence>
<dbReference type="Gene3D" id="1.20.144.10">
    <property type="entry name" value="Phosphatidic acid phosphatase type 2/haloperoxidase"/>
    <property type="match status" value="1"/>
</dbReference>
<organism evidence="8">
    <name type="scientific">uncultured Thermomicrobiales bacterium</name>
    <dbReference type="NCBI Taxonomy" id="1645740"/>
    <lineage>
        <taxon>Bacteria</taxon>
        <taxon>Pseudomonadati</taxon>
        <taxon>Thermomicrobiota</taxon>
        <taxon>Thermomicrobia</taxon>
        <taxon>Thermomicrobiales</taxon>
        <taxon>environmental samples</taxon>
    </lineage>
</organism>
<feature type="transmembrane region" description="Helical" evidence="6">
    <location>
        <begin position="164"/>
        <end position="183"/>
    </location>
</feature>
<dbReference type="AlphaFoldDB" id="A0A6J4VB95"/>
<gene>
    <name evidence="8" type="ORF">AVDCRST_MAG33-2688</name>
</gene>
<dbReference type="PANTHER" id="PTHR31310">
    <property type="match status" value="1"/>
</dbReference>
<dbReference type="InterPro" id="IPR026841">
    <property type="entry name" value="Aur1/Ipt1"/>
</dbReference>
<keyword evidence="2 6" id="KW-0812">Transmembrane</keyword>
<accession>A0A6J4VB95</accession>
<keyword evidence="4 6" id="KW-0472">Membrane</keyword>
<feature type="transmembrane region" description="Helical" evidence="6">
    <location>
        <begin position="99"/>
        <end position="119"/>
    </location>
</feature>
<dbReference type="InterPro" id="IPR052185">
    <property type="entry name" value="IPC_Synthase-Related"/>
</dbReference>
<feature type="region of interest" description="Disordered" evidence="5">
    <location>
        <begin position="344"/>
        <end position="366"/>
    </location>
</feature>
<dbReference type="SUPFAM" id="SSF48317">
    <property type="entry name" value="Acid phosphatase/Vanadium-dependent haloperoxidase"/>
    <property type="match status" value="1"/>
</dbReference>
<reference evidence="8" key="1">
    <citation type="submission" date="2020-02" db="EMBL/GenBank/DDBJ databases">
        <authorList>
            <person name="Meier V. D."/>
        </authorList>
    </citation>
    <scope>NUCLEOTIDE SEQUENCE</scope>
    <source>
        <strain evidence="8">AVDCRST_MAG33</strain>
    </source>
</reference>
<feature type="transmembrane region" description="Helical" evidence="6">
    <location>
        <begin position="76"/>
        <end position="92"/>
    </location>
</feature>
<dbReference type="CDD" id="cd03386">
    <property type="entry name" value="PAP2_Aur1_like"/>
    <property type="match status" value="1"/>
</dbReference>
<feature type="transmembrane region" description="Helical" evidence="6">
    <location>
        <begin position="288"/>
        <end position="304"/>
    </location>
</feature>
<dbReference type="EMBL" id="CADCWK010000329">
    <property type="protein sequence ID" value="CAA9572584.1"/>
    <property type="molecule type" value="Genomic_DNA"/>
</dbReference>
<evidence type="ECO:0000256" key="5">
    <source>
        <dbReference type="SAM" id="MobiDB-lite"/>
    </source>
</evidence>
<evidence type="ECO:0000259" key="7">
    <source>
        <dbReference type="Pfam" id="PF14378"/>
    </source>
</evidence>
<sequence>MTQPGPERFTPQLDRTPTEVVEPVSDIIVDAGQAVTGVPSSADVASGRFNLSRQFLIRIVIAAAIVVTALLTNRSFLGWGLFAVLAVLFMPIDRFRSFILAFVPYGAIWAIFSFLRSFADETPLAQLVNLRVLHFERWLFDGQIPTITWQSRFFDRESLQWWDYYLTFVHWSYFIVPHVLAFQLWRKHPDVFRRFLAALTILLSVGLAIYFLIPTNPPWLSDDSSTAAAPTVSRVMETVVDQLGRGIYDASYAVVGESNPIAAMPSIHMAITFLLIFPAGYFGRRWRLLAIFYSLSMGVALVYLGEHYVIDIVVGSAVASYGWWASGAWVRQIGPRVDAQLRSHRAAGRASSTNPPPSGASPGLNG</sequence>
<evidence type="ECO:0000256" key="1">
    <source>
        <dbReference type="ARBA" id="ARBA00004141"/>
    </source>
</evidence>
<proteinExistence type="predicted"/>
<protein>
    <recommendedName>
        <fullName evidence="7">Inositolphosphotransferase Aur1/Ipt1 domain-containing protein</fullName>
    </recommendedName>
</protein>
<keyword evidence="3 6" id="KW-1133">Transmembrane helix</keyword>
<dbReference type="InterPro" id="IPR036938">
    <property type="entry name" value="PAP2/HPO_sf"/>
</dbReference>
<evidence type="ECO:0000256" key="4">
    <source>
        <dbReference type="ARBA" id="ARBA00023136"/>
    </source>
</evidence>
<dbReference type="PANTHER" id="PTHR31310:SF7">
    <property type="entry name" value="PA-PHOSPHATASE RELATED-FAMILY PROTEIN DDB_G0268928"/>
    <property type="match status" value="1"/>
</dbReference>
<dbReference type="GO" id="GO:0016020">
    <property type="term" value="C:membrane"/>
    <property type="evidence" value="ECO:0007669"/>
    <property type="project" value="UniProtKB-SubCell"/>
</dbReference>
<comment type="subcellular location">
    <subcellularLocation>
        <location evidence="1">Membrane</location>
        <topology evidence="1">Multi-pass membrane protein</topology>
    </subcellularLocation>
</comment>